<reference evidence="1 2" key="1">
    <citation type="journal article" date="2020" name="Microbiol. Resour. Announc.">
        <title>Draft Genome Sequence of a Cladosporium Species Isolated from the Mesophotic Ascidian Didemnum maculosum.</title>
        <authorList>
            <person name="Gioti A."/>
            <person name="Siaperas R."/>
            <person name="Nikolaivits E."/>
            <person name="Le Goff G."/>
            <person name="Ouazzani J."/>
            <person name="Kotoulas G."/>
            <person name="Topakas E."/>
        </authorList>
    </citation>
    <scope>NUCLEOTIDE SEQUENCE [LARGE SCALE GENOMIC DNA]</scope>
    <source>
        <strain evidence="1 2">TM138-S3</strain>
    </source>
</reference>
<proteinExistence type="predicted"/>
<evidence type="ECO:0000313" key="1">
    <source>
        <dbReference type="EMBL" id="KAL1583245.1"/>
    </source>
</evidence>
<dbReference type="EMBL" id="JAAQHG020000037">
    <property type="protein sequence ID" value="KAL1583245.1"/>
    <property type="molecule type" value="Genomic_DNA"/>
</dbReference>
<gene>
    <name evidence="1" type="ORF">WHR41_07870</name>
</gene>
<sequence>MCTTRLRHSPTCGHTWLELLTPCQPTHNLLTCPDFSARQPRGPASIPHLHGLPCCTPEWACPRCGPAKPDMRFKRVCEFRQAGVRVGRDAGRDGAGQDIVCCAVM</sequence>
<comment type="caution">
    <text evidence="1">The sequence shown here is derived from an EMBL/GenBank/DDBJ whole genome shotgun (WGS) entry which is preliminary data.</text>
</comment>
<name>A0AB34KES3_9PEZI</name>
<dbReference type="GeneID" id="96009312"/>
<protein>
    <submittedName>
        <fullName evidence="1">Uncharacterized protein</fullName>
    </submittedName>
</protein>
<dbReference type="Proteomes" id="UP000803884">
    <property type="component" value="Unassembled WGS sequence"/>
</dbReference>
<dbReference type="RefSeq" id="XP_069226352.1">
    <property type="nucleotide sequence ID" value="XM_069376474.1"/>
</dbReference>
<keyword evidence="2" id="KW-1185">Reference proteome</keyword>
<evidence type="ECO:0000313" key="2">
    <source>
        <dbReference type="Proteomes" id="UP000803884"/>
    </source>
</evidence>
<dbReference type="AlphaFoldDB" id="A0AB34KES3"/>
<organism evidence="1 2">
    <name type="scientific">Cladosporium halotolerans</name>
    <dbReference type="NCBI Taxonomy" id="1052096"/>
    <lineage>
        <taxon>Eukaryota</taxon>
        <taxon>Fungi</taxon>
        <taxon>Dikarya</taxon>
        <taxon>Ascomycota</taxon>
        <taxon>Pezizomycotina</taxon>
        <taxon>Dothideomycetes</taxon>
        <taxon>Dothideomycetidae</taxon>
        <taxon>Cladosporiales</taxon>
        <taxon>Cladosporiaceae</taxon>
        <taxon>Cladosporium</taxon>
    </lineage>
</organism>
<accession>A0AB34KES3</accession>